<keyword evidence="2" id="KW-0812">Transmembrane</keyword>
<evidence type="ECO:0000256" key="2">
    <source>
        <dbReference type="SAM" id="Phobius"/>
    </source>
</evidence>
<organism evidence="3 4">
    <name type="scientific">Protomyces lactucae-debilis</name>
    <dbReference type="NCBI Taxonomy" id="2754530"/>
    <lineage>
        <taxon>Eukaryota</taxon>
        <taxon>Fungi</taxon>
        <taxon>Dikarya</taxon>
        <taxon>Ascomycota</taxon>
        <taxon>Taphrinomycotina</taxon>
        <taxon>Taphrinomycetes</taxon>
        <taxon>Taphrinales</taxon>
        <taxon>Protomycetaceae</taxon>
        <taxon>Protomyces</taxon>
    </lineage>
</organism>
<keyword evidence="2" id="KW-0472">Membrane</keyword>
<dbReference type="EMBL" id="MCFI01000007">
    <property type="protein sequence ID" value="ORY83791.1"/>
    <property type="molecule type" value="Genomic_DNA"/>
</dbReference>
<evidence type="ECO:0000313" key="4">
    <source>
        <dbReference type="Proteomes" id="UP000193685"/>
    </source>
</evidence>
<proteinExistence type="predicted"/>
<dbReference type="RefSeq" id="XP_040726086.1">
    <property type="nucleotide sequence ID" value="XM_040869121.1"/>
</dbReference>
<evidence type="ECO:0000256" key="1">
    <source>
        <dbReference type="SAM" id="MobiDB-lite"/>
    </source>
</evidence>
<keyword evidence="2" id="KW-1133">Transmembrane helix</keyword>
<reference evidence="3 4" key="1">
    <citation type="submission" date="2016-07" db="EMBL/GenBank/DDBJ databases">
        <title>Pervasive Adenine N6-methylation of Active Genes in Fungi.</title>
        <authorList>
            <consortium name="DOE Joint Genome Institute"/>
            <person name="Mondo S.J."/>
            <person name="Dannebaum R.O."/>
            <person name="Kuo R.C."/>
            <person name="Labutti K."/>
            <person name="Haridas S."/>
            <person name="Kuo A."/>
            <person name="Salamov A."/>
            <person name="Ahrendt S.R."/>
            <person name="Lipzen A."/>
            <person name="Sullivan W."/>
            <person name="Andreopoulos W.B."/>
            <person name="Clum A."/>
            <person name="Lindquist E."/>
            <person name="Daum C."/>
            <person name="Ramamoorthy G.K."/>
            <person name="Gryganskyi A."/>
            <person name="Culley D."/>
            <person name="Magnuson J.K."/>
            <person name="James T.Y."/>
            <person name="O'Malley M.A."/>
            <person name="Stajich J.E."/>
            <person name="Spatafora J.W."/>
            <person name="Visel A."/>
            <person name="Grigoriev I.V."/>
        </authorList>
    </citation>
    <scope>NUCLEOTIDE SEQUENCE [LARGE SCALE GENOMIC DNA]</scope>
    <source>
        <strain evidence="3 4">12-1054</strain>
    </source>
</reference>
<feature type="transmembrane region" description="Helical" evidence="2">
    <location>
        <begin position="122"/>
        <end position="143"/>
    </location>
</feature>
<feature type="region of interest" description="Disordered" evidence="1">
    <location>
        <begin position="196"/>
        <end position="245"/>
    </location>
</feature>
<accession>A0A1Y2FIM0</accession>
<dbReference type="AlphaFoldDB" id="A0A1Y2FIM0"/>
<name>A0A1Y2FIM0_PROLT</name>
<feature type="compositionally biased region" description="Basic and acidic residues" evidence="1">
    <location>
        <begin position="208"/>
        <end position="218"/>
    </location>
</feature>
<dbReference type="Proteomes" id="UP000193685">
    <property type="component" value="Unassembled WGS sequence"/>
</dbReference>
<dbReference type="GeneID" id="63785720"/>
<evidence type="ECO:0000313" key="3">
    <source>
        <dbReference type="EMBL" id="ORY83791.1"/>
    </source>
</evidence>
<gene>
    <name evidence="3" type="ORF">BCR37DRAFT_378772</name>
</gene>
<comment type="caution">
    <text evidence="3">The sequence shown here is derived from an EMBL/GenBank/DDBJ whole genome shotgun (WGS) entry which is preliminary data.</text>
</comment>
<feature type="compositionally biased region" description="Low complexity" evidence="1">
    <location>
        <begin position="220"/>
        <end position="236"/>
    </location>
</feature>
<sequence>MADLSSLNSLLWQVPDQQAAAKETPTPQRSSGTRTLSLHSGAAYSSATPAADASFSGTRTTKWPYSSPRVSVRLSSAKPFNATSTFTPAAPSASLGLAALPKASQSLDQDDGDGMSSAGSTALRFIALIVIAIAAVVFLCLLLRRRRRKASKTARERRSVTALRRDVELGRWRIPLLRHAGIGTVSQVVKEDLPQYEGKAPAYPESVQAREDDGRESFMSRASSHSTASLQSSHQTRGVETYGPRWAGAQSMEAVALSGLQHSDTDSLASR</sequence>
<protein>
    <submittedName>
        <fullName evidence="3">Uncharacterized protein</fullName>
    </submittedName>
</protein>
<keyword evidence="4" id="KW-1185">Reference proteome</keyword>